<evidence type="ECO:0000256" key="3">
    <source>
        <dbReference type="ARBA" id="ARBA00023125"/>
    </source>
</evidence>
<dbReference type="CDD" id="cd18930">
    <property type="entry name" value="bHLHzip_MXI1"/>
    <property type="match status" value="1"/>
</dbReference>
<dbReference type="Gene3D" id="4.10.280.10">
    <property type="entry name" value="Helix-loop-helix DNA-binding domain"/>
    <property type="match status" value="1"/>
</dbReference>
<keyword evidence="6" id="KW-0175">Coiled coil</keyword>
<evidence type="ECO:0000313" key="9">
    <source>
        <dbReference type="EMBL" id="SBR01560.1"/>
    </source>
</evidence>
<gene>
    <name evidence="9" type="primary">MXI1</name>
</gene>
<dbReference type="PANTHER" id="PTHR11969:SF13">
    <property type="entry name" value="MAX-INTERACTING PROTEIN 1"/>
    <property type="match status" value="1"/>
</dbReference>
<evidence type="ECO:0000256" key="2">
    <source>
        <dbReference type="ARBA" id="ARBA00023015"/>
    </source>
</evidence>
<keyword evidence="5" id="KW-0539">Nucleus</keyword>
<dbReference type="EMBL" id="HAED01015115">
    <property type="protein sequence ID" value="SBR01560.1"/>
    <property type="molecule type" value="Transcribed_RNA"/>
</dbReference>
<dbReference type="SUPFAM" id="SSF47459">
    <property type="entry name" value="HLH, helix-loop-helix DNA-binding domain"/>
    <property type="match status" value="1"/>
</dbReference>
<evidence type="ECO:0000256" key="6">
    <source>
        <dbReference type="SAM" id="Coils"/>
    </source>
</evidence>
<proteinExistence type="predicted"/>
<reference evidence="9" key="2">
    <citation type="submission" date="2016-06" db="EMBL/GenBank/DDBJ databases">
        <title>The genome of a short-lived fish provides insights into sex chromosome evolution and the genetic control of aging.</title>
        <authorList>
            <person name="Reichwald K."/>
            <person name="Felder M."/>
            <person name="Petzold A."/>
            <person name="Koch P."/>
            <person name="Groth M."/>
            <person name="Platzer M."/>
        </authorList>
    </citation>
    <scope>NUCLEOTIDE SEQUENCE</scope>
    <source>
        <tissue evidence="9">Brain</tissue>
    </source>
</reference>
<feature type="compositionally biased region" description="Basic and acidic residues" evidence="7">
    <location>
        <begin position="89"/>
        <end position="107"/>
    </location>
</feature>
<feature type="domain" description="BHLH" evidence="8">
    <location>
        <begin position="192"/>
        <end position="244"/>
    </location>
</feature>
<organism evidence="9">
    <name type="scientific">Nothobranchius kuhntae</name>
    <name type="common">Beira killifish</name>
    <dbReference type="NCBI Taxonomy" id="321403"/>
    <lineage>
        <taxon>Eukaryota</taxon>
        <taxon>Metazoa</taxon>
        <taxon>Chordata</taxon>
        <taxon>Craniata</taxon>
        <taxon>Vertebrata</taxon>
        <taxon>Euteleostomi</taxon>
        <taxon>Actinopterygii</taxon>
        <taxon>Neopterygii</taxon>
        <taxon>Teleostei</taxon>
        <taxon>Neoteleostei</taxon>
        <taxon>Acanthomorphata</taxon>
        <taxon>Ovalentaria</taxon>
        <taxon>Atherinomorphae</taxon>
        <taxon>Cyprinodontiformes</taxon>
        <taxon>Nothobranchiidae</taxon>
        <taxon>Nothobranchius</taxon>
    </lineage>
</organism>
<dbReference type="GO" id="GO:0005634">
    <property type="term" value="C:nucleus"/>
    <property type="evidence" value="ECO:0007669"/>
    <property type="project" value="UniProtKB-SubCell"/>
</dbReference>
<protein>
    <submittedName>
        <fullName evidence="9">MAX interactor 1, dimerization protein</fullName>
    </submittedName>
</protein>
<evidence type="ECO:0000256" key="7">
    <source>
        <dbReference type="SAM" id="MobiDB-lite"/>
    </source>
</evidence>
<feature type="coiled-coil region" evidence="6">
    <location>
        <begin position="241"/>
        <end position="275"/>
    </location>
</feature>
<keyword evidence="2" id="KW-0805">Transcription regulation</keyword>
<dbReference type="GO" id="GO:0000978">
    <property type="term" value="F:RNA polymerase II cis-regulatory region sequence-specific DNA binding"/>
    <property type="evidence" value="ECO:0007669"/>
    <property type="project" value="TreeGrafter"/>
</dbReference>
<keyword evidence="4" id="KW-0804">Transcription</keyword>
<reference evidence="9" key="1">
    <citation type="submission" date="2016-05" db="EMBL/GenBank/DDBJ databases">
        <authorList>
            <person name="Lavstsen T."/>
            <person name="Jespersen J.S."/>
        </authorList>
    </citation>
    <scope>NUCLEOTIDE SEQUENCE</scope>
    <source>
        <tissue evidence="9">Brain</tissue>
    </source>
</reference>
<evidence type="ECO:0000256" key="1">
    <source>
        <dbReference type="ARBA" id="ARBA00004123"/>
    </source>
</evidence>
<dbReference type="AlphaFoldDB" id="A0A1A8IW21"/>
<dbReference type="PANTHER" id="PTHR11969">
    <property type="entry name" value="MAX DIMERIZATION, MAD"/>
    <property type="match status" value="1"/>
</dbReference>
<accession>A0A1A8IW21</accession>
<dbReference type="GO" id="GO:0000981">
    <property type="term" value="F:DNA-binding transcription factor activity, RNA polymerase II-specific"/>
    <property type="evidence" value="ECO:0007669"/>
    <property type="project" value="TreeGrafter"/>
</dbReference>
<name>A0A1A8IW21_NOTKU</name>
<dbReference type="InterPro" id="IPR011598">
    <property type="entry name" value="bHLH_dom"/>
</dbReference>
<feature type="region of interest" description="Disordered" evidence="7">
    <location>
        <begin position="283"/>
        <end position="353"/>
    </location>
</feature>
<dbReference type="PROSITE" id="PS50888">
    <property type="entry name" value="BHLH"/>
    <property type="match status" value="1"/>
</dbReference>
<dbReference type="GO" id="GO:0046983">
    <property type="term" value="F:protein dimerization activity"/>
    <property type="evidence" value="ECO:0007669"/>
    <property type="project" value="InterPro"/>
</dbReference>
<feature type="region of interest" description="Disordered" evidence="7">
    <location>
        <begin position="89"/>
        <end position="112"/>
    </location>
</feature>
<sequence length="353" mass="40081">MRIYYGTVDNECNVHALVGGIIHQVGQVAKAKDCNSIQPSSFQSSAQCARRTRGSTFSAARLSKALPPIKAISSNEKKQKNMVKYMRQHSELKPEEVLSESDASKEEDQQDFGEMSDYSFSDVFYSKCSAMDQIGTFMRNVQVLLDAASYIENVEKSNGKYEHGYASSYPTTQIAQQQKQRKFKNRKLDSFHNRSAHNELEKNRRAHLRLCLERLKSLIPLGPDCNRHTTLGLLNKAKAHIKKLEDMDRRSQHQLESLEREQRHLQRQLALLQSHGEWERIRTDSLGSRMDSDRSESDREEIEVDVESTEFSHGEMDSVSTSGASDLDDQSSRQSSVSDEGYSTCSLKLPFSA</sequence>
<feature type="compositionally biased region" description="Acidic residues" evidence="7">
    <location>
        <begin position="298"/>
        <end position="308"/>
    </location>
</feature>
<dbReference type="SMART" id="SM00353">
    <property type="entry name" value="HLH"/>
    <property type="match status" value="1"/>
</dbReference>
<dbReference type="InterPro" id="IPR036638">
    <property type="entry name" value="HLH_DNA-bd_sf"/>
</dbReference>
<comment type="subcellular location">
    <subcellularLocation>
        <location evidence="1">Nucleus</location>
    </subcellularLocation>
</comment>
<keyword evidence="3" id="KW-0238">DNA-binding</keyword>
<evidence type="ECO:0000256" key="4">
    <source>
        <dbReference type="ARBA" id="ARBA00023163"/>
    </source>
</evidence>
<evidence type="ECO:0000259" key="8">
    <source>
        <dbReference type="PROSITE" id="PS50888"/>
    </source>
</evidence>
<dbReference type="Pfam" id="PF00010">
    <property type="entry name" value="HLH"/>
    <property type="match status" value="1"/>
</dbReference>
<evidence type="ECO:0000256" key="5">
    <source>
        <dbReference type="ARBA" id="ARBA00023242"/>
    </source>
</evidence>